<feature type="transmembrane region" description="Helical" evidence="2">
    <location>
        <begin position="7"/>
        <end position="28"/>
    </location>
</feature>
<dbReference type="RefSeq" id="WP_069834081.1">
    <property type="nucleotide sequence ID" value="NZ_MDGQ01000003.1"/>
</dbReference>
<evidence type="ECO:0000256" key="1">
    <source>
        <dbReference type="ARBA" id="ARBA00006464"/>
    </source>
</evidence>
<dbReference type="Proteomes" id="UP000095552">
    <property type="component" value="Unassembled WGS sequence"/>
</dbReference>
<comment type="caution">
    <text evidence="4">The sequence shown here is derived from an EMBL/GenBank/DDBJ whole genome shotgun (WGS) entry which is preliminary data.</text>
</comment>
<dbReference type="EMBL" id="MDGQ01000003">
    <property type="protein sequence ID" value="OEK06769.1"/>
    <property type="molecule type" value="Genomic_DNA"/>
</dbReference>
<dbReference type="Pfam" id="PF02397">
    <property type="entry name" value="Bac_transf"/>
    <property type="match status" value="1"/>
</dbReference>
<dbReference type="InterPro" id="IPR003362">
    <property type="entry name" value="Bact_transf"/>
</dbReference>
<dbReference type="PANTHER" id="PTHR30576">
    <property type="entry name" value="COLANIC BIOSYNTHESIS UDP-GLUCOSE LIPID CARRIER TRANSFERASE"/>
    <property type="match status" value="1"/>
</dbReference>
<dbReference type="GO" id="GO:0016780">
    <property type="term" value="F:phosphotransferase activity, for other substituted phosphate groups"/>
    <property type="evidence" value="ECO:0007669"/>
    <property type="project" value="TreeGrafter"/>
</dbReference>
<reference evidence="4 5" key="1">
    <citation type="submission" date="2016-08" db="EMBL/GenBank/DDBJ databases">
        <title>Draft genome of Fabibacter sp. strain SK-8.</title>
        <authorList>
            <person name="Wong S.-K."/>
            <person name="Hamasaki K."/>
            <person name="Yoshizawa S."/>
        </authorList>
    </citation>
    <scope>NUCLEOTIDE SEQUENCE [LARGE SCALE GENOMIC DNA]</scope>
    <source>
        <strain evidence="4 5">SK-8</strain>
    </source>
</reference>
<dbReference type="PANTHER" id="PTHR30576:SF0">
    <property type="entry name" value="UNDECAPRENYL-PHOSPHATE N-ACETYLGALACTOSAMINYL 1-PHOSPHATE TRANSFERASE-RELATED"/>
    <property type="match status" value="1"/>
</dbReference>
<dbReference type="STRING" id="1563681.BFP71_03660"/>
<organism evidence="4 5">
    <name type="scientific">Roseivirga misakiensis</name>
    <dbReference type="NCBI Taxonomy" id="1563681"/>
    <lineage>
        <taxon>Bacteria</taxon>
        <taxon>Pseudomonadati</taxon>
        <taxon>Bacteroidota</taxon>
        <taxon>Cytophagia</taxon>
        <taxon>Cytophagales</taxon>
        <taxon>Roseivirgaceae</taxon>
        <taxon>Roseivirga</taxon>
    </lineage>
</organism>
<comment type="similarity">
    <text evidence="1">Belongs to the bacterial sugar transferase family.</text>
</comment>
<keyword evidence="2" id="KW-0472">Membrane</keyword>
<keyword evidence="5" id="KW-1185">Reference proteome</keyword>
<feature type="transmembrane region" description="Helical" evidence="2">
    <location>
        <begin position="63"/>
        <end position="88"/>
    </location>
</feature>
<sequence>MTDKTSRILLLVYVLVQLLIFYALWPTLSEWESHWSDILIFEALFLLSTWLTQPYRKVAEPDAILDIGVIIRHAVIWGGLFMLIEFWFLANKVYFPYLEIIGLLSGSTTVLLIAVKLVKKTELKEAIKPVKRARVKLEFQLTQQINLTDVVKDLSIGKKDIKKSLSGRVVKLPENGSEVKVLPKPVKHYLNINAKLKELHERLPAGGVALISYTPEDIREQKILSIKPGLLSKLLYIFYLFWFRALPKVPYLSQVLLYASAGRWRAISRTETWGRILYTGFDMEEELDLGDGRFLIVARKQFEPMTGVKPSFYPIIQLNRVGFHGKTIKIFKFRSMYPYSEFLQEKVYEMNSLDNSGKFKDDFRITQYGKYIRKFWLDELPQMVNWLRGDIKIVGIRAMSFHYFSLYPQWYKDIYYTVKPGFVSPIFDENTASFDEIVNIEGDYLKKYRKNGLKADVTFFFETFFQIIGGVRSK</sequence>
<evidence type="ECO:0000259" key="3">
    <source>
        <dbReference type="Pfam" id="PF02397"/>
    </source>
</evidence>
<protein>
    <recommendedName>
        <fullName evidence="3">Bacterial sugar transferase domain-containing protein</fullName>
    </recommendedName>
</protein>
<dbReference type="OrthoDB" id="9808602at2"/>
<keyword evidence="2" id="KW-1133">Transmembrane helix</keyword>
<evidence type="ECO:0000313" key="5">
    <source>
        <dbReference type="Proteomes" id="UP000095552"/>
    </source>
</evidence>
<name>A0A1E5T5W7_9BACT</name>
<evidence type="ECO:0000313" key="4">
    <source>
        <dbReference type="EMBL" id="OEK06769.1"/>
    </source>
</evidence>
<feature type="domain" description="Bacterial sugar transferase" evidence="3">
    <location>
        <begin position="317"/>
        <end position="468"/>
    </location>
</feature>
<feature type="transmembrane region" description="Helical" evidence="2">
    <location>
        <begin position="94"/>
        <end position="118"/>
    </location>
</feature>
<proteinExistence type="inferred from homology"/>
<gene>
    <name evidence="4" type="ORF">BFP71_03660</name>
</gene>
<keyword evidence="2" id="KW-0812">Transmembrane</keyword>
<evidence type="ECO:0000256" key="2">
    <source>
        <dbReference type="SAM" id="Phobius"/>
    </source>
</evidence>
<dbReference type="AlphaFoldDB" id="A0A1E5T5W7"/>
<accession>A0A1E5T5W7</accession>